<dbReference type="Proteomes" id="UP000663860">
    <property type="component" value="Unassembled WGS sequence"/>
</dbReference>
<accession>A0A814ZNT2</accession>
<comment type="caution">
    <text evidence="1">The sequence shown here is derived from an EMBL/GenBank/DDBJ whole genome shotgun (WGS) entry which is preliminary data.</text>
</comment>
<protein>
    <submittedName>
        <fullName evidence="1">Uncharacterized protein</fullName>
    </submittedName>
</protein>
<proteinExistence type="predicted"/>
<gene>
    <name evidence="1" type="ORF">IZO911_LOCUS31041</name>
</gene>
<organism evidence="1 2">
    <name type="scientific">Adineta steineri</name>
    <dbReference type="NCBI Taxonomy" id="433720"/>
    <lineage>
        <taxon>Eukaryota</taxon>
        <taxon>Metazoa</taxon>
        <taxon>Spiralia</taxon>
        <taxon>Gnathifera</taxon>
        <taxon>Rotifera</taxon>
        <taxon>Eurotatoria</taxon>
        <taxon>Bdelloidea</taxon>
        <taxon>Adinetida</taxon>
        <taxon>Adinetidae</taxon>
        <taxon>Adineta</taxon>
    </lineage>
</organism>
<reference evidence="1" key="1">
    <citation type="submission" date="2021-02" db="EMBL/GenBank/DDBJ databases">
        <authorList>
            <person name="Nowell W R."/>
        </authorList>
    </citation>
    <scope>NUCLEOTIDE SEQUENCE</scope>
</reference>
<evidence type="ECO:0000313" key="2">
    <source>
        <dbReference type="Proteomes" id="UP000663860"/>
    </source>
</evidence>
<dbReference type="AlphaFoldDB" id="A0A814ZNT2"/>
<name>A0A814ZNT2_9BILA</name>
<evidence type="ECO:0000313" key="1">
    <source>
        <dbReference type="EMBL" id="CAF1245443.1"/>
    </source>
</evidence>
<sequence>MHLSVKLLKFNSLRNLYNKTQHEQWTQQWYKIKGVFTDITLICEVLKQAAHERAHNMISLGFISLNDTIIDRNLDHLDKSYMYTQILKEIVLTIPYKSEHMKEFFTYCRKKLLLNNDIELKNVDKIEQEYHDRKPICNKTQHEQWTQQWCKIKGVFTDITPICEVLRQAAHECAHNSVSLGFISLNDTIIDRSLDHLDKSYMYTQILKEIVLTIPYKSEHMKEFFTYCRKKLLLNNDIELKNVDKIEQEYHDRKPIW</sequence>
<dbReference type="EMBL" id="CAJNOE010000498">
    <property type="protein sequence ID" value="CAF1245443.1"/>
    <property type="molecule type" value="Genomic_DNA"/>
</dbReference>